<keyword evidence="12" id="KW-1185">Reference proteome</keyword>
<organism evidence="9 11">
    <name type="scientific">Encephalitozoon hellem</name>
    <name type="common">Microsporidian parasite</name>
    <dbReference type="NCBI Taxonomy" id="27973"/>
    <lineage>
        <taxon>Eukaryota</taxon>
        <taxon>Fungi</taxon>
        <taxon>Fungi incertae sedis</taxon>
        <taxon>Microsporidia</taxon>
        <taxon>Unikaryonidae</taxon>
        <taxon>Encephalitozoon</taxon>
    </lineage>
</organism>
<dbReference type="Proteomes" id="UP001217963">
    <property type="component" value="Chromosome X"/>
</dbReference>
<dbReference type="Pfam" id="PF03962">
    <property type="entry name" value="Mnd1"/>
    <property type="match status" value="1"/>
</dbReference>
<evidence type="ECO:0000259" key="8">
    <source>
        <dbReference type="Pfam" id="PF18517"/>
    </source>
</evidence>
<evidence type="ECO:0000313" key="12">
    <source>
        <dbReference type="Proteomes" id="UP001217963"/>
    </source>
</evidence>
<dbReference type="GO" id="GO:0007131">
    <property type="term" value="P:reciprocal meiotic recombination"/>
    <property type="evidence" value="ECO:0007669"/>
    <property type="project" value="InterPro"/>
</dbReference>
<evidence type="ECO:0000313" key="11">
    <source>
        <dbReference type="Proteomes" id="UP001059546"/>
    </source>
</evidence>
<evidence type="ECO:0000256" key="5">
    <source>
        <dbReference type="PIRNR" id="PIRNR026991"/>
    </source>
</evidence>
<dbReference type="AlphaFoldDB" id="A0A9Q9F901"/>
<dbReference type="InterPro" id="IPR005647">
    <property type="entry name" value="Mnd1"/>
</dbReference>
<gene>
    <name evidence="9" type="ORF">GPU96_10g20360</name>
    <name evidence="10" type="ORF">PFJ87_10g01840</name>
</gene>
<keyword evidence="3 6" id="KW-0175">Coiled coil</keyword>
<feature type="coiled-coil region" evidence="6">
    <location>
        <begin position="77"/>
        <end position="145"/>
    </location>
</feature>
<evidence type="ECO:0000313" key="10">
    <source>
        <dbReference type="EMBL" id="WEL39735.1"/>
    </source>
</evidence>
<evidence type="ECO:0000313" key="9">
    <source>
        <dbReference type="EMBL" id="UTX44244.1"/>
    </source>
</evidence>
<accession>A0A9Q9F901</accession>
<reference evidence="10 12" key="2">
    <citation type="submission" date="2023-02" db="EMBL/GenBank/DDBJ databases">
        <title>Encephalitozoon hellem ATCC 50451 complete genome.</title>
        <authorList>
            <person name="Mascarenhas dos Santos A.C."/>
            <person name="Julian A.T."/>
            <person name="Pombert J.-F."/>
        </authorList>
    </citation>
    <scope>NUCLEOTIDE SEQUENCE [LARGE SCALE GENOMIC DNA]</scope>
    <source>
        <strain evidence="10 12">ATCC 50451</strain>
    </source>
</reference>
<evidence type="ECO:0000256" key="2">
    <source>
        <dbReference type="ARBA" id="ARBA00005981"/>
    </source>
</evidence>
<evidence type="ECO:0000256" key="6">
    <source>
        <dbReference type="SAM" id="Coils"/>
    </source>
</evidence>
<dbReference type="Proteomes" id="UP001059546">
    <property type="component" value="Chromosome X"/>
</dbReference>
<evidence type="ECO:0000256" key="3">
    <source>
        <dbReference type="ARBA" id="ARBA00023054"/>
    </source>
</evidence>
<dbReference type="InterPro" id="IPR040453">
    <property type="entry name" value="Mnd1_HTH"/>
</dbReference>
<comment type="subcellular location">
    <subcellularLocation>
        <location evidence="1 5">Nucleus</location>
    </subcellularLocation>
</comment>
<evidence type="ECO:0000256" key="4">
    <source>
        <dbReference type="ARBA" id="ARBA00023242"/>
    </source>
</evidence>
<evidence type="ECO:0000259" key="7">
    <source>
        <dbReference type="Pfam" id="PF03962"/>
    </source>
</evidence>
<dbReference type="PIRSF" id="PIRSF026991">
    <property type="entry name" value="Mnd1"/>
    <property type="match status" value="1"/>
</dbReference>
<feature type="domain" description="Mnd1 HTH" evidence="7">
    <location>
        <begin position="15"/>
        <end position="73"/>
    </location>
</feature>
<dbReference type="GO" id="GO:0005634">
    <property type="term" value="C:nucleus"/>
    <property type="evidence" value="ECO:0007669"/>
    <property type="project" value="UniProtKB-SubCell"/>
</dbReference>
<evidence type="ECO:0000256" key="1">
    <source>
        <dbReference type="ARBA" id="ARBA00004123"/>
    </source>
</evidence>
<dbReference type="OrthoDB" id="273345at2759"/>
<protein>
    <recommendedName>
        <fullName evidence="5">Meiotic nuclear division protein 1</fullName>
    </recommendedName>
</protein>
<dbReference type="EMBL" id="CP119071">
    <property type="protein sequence ID" value="WEL39735.1"/>
    <property type="molecule type" value="Genomic_DNA"/>
</dbReference>
<sequence length="203" mass="23604">MATVKMKADQKKTILLDIIRGSKSFFKLQELESLGSKKGIVVNTIKDILQQLVDDGLVTVEKVGSSNLYWSFASDGVQKKKLRCKSLAEECKSMSEEVLRKREYLESERVAKNYTEERRELESKLNALSKIEEEQREELSKFEETDPTVYDKLIADRREVVDEYNKIIDNIFIIQDYICNKFSMEKSEFNSSFGIPQDLDYIQ</sequence>
<keyword evidence="4 5" id="KW-0539">Nucleus</keyword>
<proteinExistence type="inferred from homology"/>
<name>A0A9Q9F901_ENCHE</name>
<comment type="similarity">
    <text evidence="2 5">Belongs to the MND1 family.</text>
</comment>
<feature type="domain" description="Leucine zipper with capping helix" evidence="8">
    <location>
        <begin position="158"/>
        <end position="202"/>
    </location>
</feature>
<comment type="function">
    <text evidence="5">Required for proper homologous chromosome pairing and efficient cross-over and intragenic recombination during meiosis.</text>
</comment>
<dbReference type="EMBL" id="CP075156">
    <property type="protein sequence ID" value="UTX44244.1"/>
    <property type="molecule type" value="Genomic_DNA"/>
</dbReference>
<dbReference type="InterPro" id="IPR040661">
    <property type="entry name" value="LZ3wCH"/>
</dbReference>
<reference evidence="9" key="1">
    <citation type="submission" date="2021-05" db="EMBL/GenBank/DDBJ databases">
        <title>Encephalitozoon hellem ATCC 50604 Complete Genome.</title>
        <authorList>
            <person name="Mascarenhas dos Santos A.C."/>
            <person name="Julian A.T."/>
            <person name="Pombert J.-F."/>
        </authorList>
    </citation>
    <scope>NUCLEOTIDE SEQUENCE</scope>
    <source>
        <strain evidence="9">ATCC 50604</strain>
    </source>
</reference>
<dbReference type="GO" id="GO:0003690">
    <property type="term" value="F:double-stranded DNA binding"/>
    <property type="evidence" value="ECO:0007669"/>
    <property type="project" value="InterPro"/>
</dbReference>
<dbReference type="Pfam" id="PF18517">
    <property type="entry name" value="LZ3wCH"/>
    <property type="match status" value="1"/>
</dbReference>